<dbReference type="Gene3D" id="1.10.40.30">
    <property type="entry name" value="Fumarase/aspartase (C-terminal domain)"/>
    <property type="match status" value="1"/>
</dbReference>
<dbReference type="Gene3D" id="1.20.200.10">
    <property type="entry name" value="Fumarase/aspartase (Central domain)"/>
    <property type="match status" value="1"/>
</dbReference>
<comment type="caution">
    <text evidence="3">The sequence shown here is derived from an EMBL/GenBank/DDBJ whole genome shotgun (WGS) entry which is preliminary data.</text>
</comment>
<feature type="domain" description="Adenylosuccinate lyase C-terminal" evidence="2">
    <location>
        <begin position="195"/>
        <end position="268"/>
    </location>
</feature>
<evidence type="ECO:0000313" key="3">
    <source>
        <dbReference type="EMBL" id="OIQ78593.1"/>
    </source>
</evidence>
<dbReference type="PANTHER" id="PTHR43172">
    <property type="entry name" value="ADENYLOSUCCINATE LYASE"/>
    <property type="match status" value="1"/>
</dbReference>
<protein>
    <submittedName>
        <fullName evidence="3">3-carboxy-cis,cis-muconate cycloisomerase</fullName>
        <ecNumber evidence="3">5.5.1.2</ecNumber>
    </submittedName>
</protein>
<dbReference type="InterPro" id="IPR019468">
    <property type="entry name" value="AdenyloSucc_lyase_C"/>
</dbReference>
<comment type="similarity">
    <text evidence="1">Belongs to the class-II fumarase/aspartase family.</text>
</comment>
<organism evidence="3">
    <name type="scientific">mine drainage metagenome</name>
    <dbReference type="NCBI Taxonomy" id="410659"/>
    <lineage>
        <taxon>unclassified sequences</taxon>
        <taxon>metagenomes</taxon>
        <taxon>ecological metagenomes</taxon>
    </lineage>
</organism>
<dbReference type="InterPro" id="IPR008948">
    <property type="entry name" value="L-Aspartase-like"/>
</dbReference>
<dbReference type="InterPro" id="IPR020557">
    <property type="entry name" value="Fumarate_lyase_CS"/>
</dbReference>
<dbReference type="AlphaFoldDB" id="A0A1J5Q4E0"/>
<dbReference type="InterPro" id="IPR022761">
    <property type="entry name" value="Fumarate_lyase_N"/>
</dbReference>
<dbReference type="PRINTS" id="PR00145">
    <property type="entry name" value="ARGSUCLYASE"/>
</dbReference>
<dbReference type="Pfam" id="PF00206">
    <property type="entry name" value="Lyase_1"/>
    <property type="match status" value="1"/>
</dbReference>
<dbReference type="PRINTS" id="PR00149">
    <property type="entry name" value="FUMRATELYASE"/>
</dbReference>
<gene>
    <name evidence="3" type="primary">pcaB</name>
    <name evidence="3" type="ORF">GALL_397000</name>
</gene>
<evidence type="ECO:0000256" key="1">
    <source>
        <dbReference type="ARBA" id="ARBA00034772"/>
    </source>
</evidence>
<dbReference type="EMBL" id="MLJW01001373">
    <property type="protein sequence ID" value="OIQ78593.1"/>
    <property type="molecule type" value="Genomic_DNA"/>
</dbReference>
<dbReference type="GO" id="GO:0047472">
    <property type="term" value="F:3-carboxy-cis,cis-muconate cycloisomerase activity"/>
    <property type="evidence" value="ECO:0007669"/>
    <property type="project" value="UniProtKB-EC"/>
</dbReference>
<dbReference type="PANTHER" id="PTHR43172:SF2">
    <property type="entry name" value="ADENYLOSUCCINATE LYASE C-TERMINAL DOMAIN-CONTAINING PROTEIN"/>
    <property type="match status" value="1"/>
</dbReference>
<proteinExistence type="inferred from homology"/>
<keyword evidence="3" id="KW-0413">Isomerase</keyword>
<dbReference type="SMART" id="SM00998">
    <property type="entry name" value="ADSL_C"/>
    <property type="match status" value="1"/>
</dbReference>
<dbReference type="EC" id="5.5.1.2" evidence="3"/>
<evidence type="ECO:0000259" key="2">
    <source>
        <dbReference type="SMART" id="SM00998"/>
    </source>
</evidence>
<sequence>MAAWGAPLIRHRARLHALRPTLLHVSLSGAAGTLAAMGPKGPLVRAALAQALYLADPGASWHSTRDTIAEFAGWITNLAASLGKMGDDLILLTQSGIEEVRLGSGGGSSTMPQKVNPVAPSLLSALARQMVGLNANMQAAALHRQQRDGAALFVEWLSLPQMVIGLGRALATAGALATTITPDAPRMRAAIEGGLGLIHAEALTFALAQTLPRPEAQAAVKELTQQARATNTPLAQLAALRWPDTDWITRLAPEAQMGCAPAEARTFADAARHPKTTPKS</sequence>
<dbReference type="SUPFAM" id="SSF48557">
    <property type="entry name" value="L-aspartase-like"/>
    <property type="match status" value="1"/>
</dbReference>
<dbReference type="PROSITE" id="PS00163">
    <property type="entry name" value="FUMARATE_LYASES"/>
    <property type="match status" value="1"/>
</dbReference>
<accession>A0A1J5Q4E0</accession>
<reference evidence="3" key="1">
    <citation type="submission" date="2016-10" db="EMBL/GenBank/DDBJ databases">
        <title>Sequence of Gallionella enrichment culture.</title>
        <authorList>
            <person name="Poehlein A."/>
            <person name="Muehling M."/>
            <person name="Daniel R."/>
        </authorList>
    </citation>
    <scope>NUCLEOTIDE SEQUENCE</scope>
</reference>
<dbReference type="InterPro" id="IPR000362">
    <property type="entry name" value="Fumarate_lyase_fam"/>
</dbReference>
<name>A0A1J5Q4E0_9ZZZZ</name>